<evidence type="ECO:0000313" key="2">
    <source>
        <dbReference type="Proteomes" id="UP001066276"/>
    </source>
</evidence>
<accession>A0AAV7R155</accession>
<evidence type="ECO:0000313" key="1">
    <source>
        <dbReference type="EMBL" id="KAJ1144979.1"/>
    </source>
</evidence>
<reference evidence="1" key="1">
    <citation type="journal article" date="2022" name="bioRxiv">
        <title>Sequencing and chromosome-scale assembly of the giantPleurodeles waltlgenome.</title>
        <authorList>
            <person name="Brown T."/>
            <person name="Elewa A."/>
            <person name="Iarovenko S."/>
            <person name="Subramanian E."/>
            <person name="Araus A.J."/>
            <person name="Petzold A."/>
            <person name="Susuki M."/>
            <person name="Suzuki K.-i.T."/>
            <person name="Hayashi T."/>
            <person name="Toyoda A."/>
            <person name="Oliveira C."/>
            <person name="Osipova E."/>
            <person name="Leigh N.D."/>
            <person name="Simon A."/>
            <person name="Yun M.H."/>
        </authorList>
    </citation>
    <scope>NUCLEOTIDE SEQUENCE</scope>
    <source>
        <strain evidence="1">20211129_DDA</strain>
        <tissue evidence="1">Liver</tissue>
    </source>
</reference>
<organism evidence="1 2">
    <name type="scientific">Pleurodeles waltl</name>
    <name type="common">Iberian ribbed newt</name>
    <dbReference type="NCBI Taxonomy" id="8319"/>
    <lineage>
        <taxon>Eukaryota</taxon>
        <taxon>Metazoa</taxon>
        <taxon>Chordata</taxon>
        <taxon>Craniata</taxon>
        <taxon>Vertebrata</taxon>
        <taxon>Euteleostomi</taxon>
        <taxon>Amphibia</taxon>
        <taxon>Batrachia</taxon>
        <taxon>Caudata</taxon>
        <taxon>Salamandroidea</taxon>
        <taxon>Salamandridae</taxon>
        <taxon>Pleurodelinae</taxon>
        <taxon>Pleurodeles</taxon>
    </lineage>
</organism>
<comment type="caution">
    <text evidence="1">The sequence shown here is derived from an EMBL/GenBank/DDBJ whole genome shotgun (WGS) entry which is preliminary data.</text>
</comment>
<keyword evidence="2" id="KW-1185">Reference proteome</keyword>
<sequence length="149" mass="16114">MRATRAPCRAGLSMGEGAGELRVTESEPRRPRNLLGLRTDPLRMCGGAEPHPRNLGLQGCRVEGSGTSGKTALLDWSTLEARSFGGGHPLRRCNKGAASGECSGSGRAPEEQPMHTCIHLGPFWPAANLQILGETRETRESDERLEVRR</sequence>
<dbReference type="EMBL" id="JANPWB010000010">
    <property type="protein sequence ID" value="KAJ1144979.1"/>
    <property type="molecule type" value="Genomic_DNA"/>
</dbReference>
<dbReference type="Proteomes" id="UP001066276">
    <property type="component" value="Chromosome 6"/>
</dbReference>
<protein>
    <submittedName>
        <fullName evidence="1">Uncharacterized protein</fullName>
    </submittedName>
</protein>
<proteinExistence type="predicted"/>
<name>A0AAV7R155_PLEWA</name>
<gene>
    <name evidence="1" type="ORF">NDU88_011271</name>
</gene>
<dbReference type="AlphaFoldDB" id="A0AAV7R155"/>